<accession>A0A9W6JYV7</accession>
<sequence>MSGPVRTLLFLQGPPSHFWRELAASFEAAGHRVIKVNFSTAERLYWGRRNALSYRGRLEDWGDWLAERIRREGVTDVVYYGDQQPYHRIAAHVASGLGATPYVIEFGYLRPAWITLERGGMGGWSHFPNDPASIRAIAAQVDNVPEERVFPYSFAQEAFNEVFYHLVNYFYFYFFPRYRADRFYNPVLEYASAPLRWFRQWRRSRKYSAALAASMAKPFVLIPLQLQNDYQIRYNSPYSDQRQMLREVFASFARHAPPDLGIVVKQHPLDVGLIDWCPEVMKLAREAGIADRVTAIDGGVLSEMLERAESVVVINSTVGLHALRIGRPTKVMGVALYDIEGLTSDAPLDRFWSDPGRVDMELLDALVRGLAGTIQLPGSFYNPEGSAHARAIIVERILTGTVNGAGAFVDPPPRLVATHAANAHRRERLRQHELKRGRIKSGRLGDKRIAAGATSSSDDSARSPR</sequence>
<dbReference type="CDD" id="cd16441">
    <property type="entry name" value="beta_Kdo_transferase_KpsS"/>
    <property type="match status" value="1"/>
</dbReference>
<evidence type="ECO:0000313" key="3">
    <source>
        <dbReference type="Proteomes" id="UP001143330"/>
    </source>
</evidence>
<evidence type="ECO:0000256" key="1">
    <source>
        <dbReference type="SAM" id="MobiDB-lite"/>
    </source>
</evidence>
<dbReference type="RefSeq" id="WP_213364115.1">
    <property type="nucleotide sequence ID" value="NZ_BSFM01000011.1"/>
</dbReference>
<name>A0A9W6JYV7_9HYPH</name>
<comment type="caution">
    <text evidence="2">The sequence shown here is derived from an EMBL/GenBank/DDBJ whole genome shotgun (WGS) entry which is preliminary data.</text>
</comment>
<dbReference type="Proteomes" id="UP001143330">
    <property type="component" value="Unassembled WGS sequence"/>
</dbReference>
<proteinExistence type="predicted"/>
<keyword evidence="3" id="KW-1185">Reference proteome</keyword>
<gene>
    <name evidence="2" type="ORF">GCM10017653_19880</name>
</gene>
<organism evidence="2 3">
    <name type="scientific">Ancylobacter defluvii</name>
    <dbReference type="NCBI Taxonomy" id="1282440"/>
    <lineage>
        <taxon>Bacteria</taxon>
        <taxon>Pseudomonadati</taxon>
        <taxon>Pseudomonadota</taxon>
        <taxon>Alphaproteobacteria</taxon>
        <taxon>Hyphomicrobiales</taxon>
        <taxon>Xanthobacteraceae</taxon>
        <taxon>Ancylobacter</taxon>
    </lineage>
</organism>
<dbReference type="InterPro" id="IPR007833">
    <property type="entry name" value="Capsule_polysaccharide_synth"/>
</dbReference>
<dbReference type="Pfam" id="PF05159">
    <property type="entry name" value="Capsule_synth"/>
    <property type="match status" value="1"/>
</dbReference>
<feature type="region of interest" description="Disordered" evidence="1">
    <location>
        <begin position="436"/>
        <end position="465"/>
    </location>
</feature>
<dbReference type="GO" id="GO:0000271">
    <property type="term" value="P:polysaccharide biosynthetic process"/>
    <property type="evidence" value="ECO:0007669"/>
    <property type="project" value="InterPro"/>
</dbReference>
<evidence type="ECO:0000313" key="2">
    <source>
        <dbReference type="EMBL" id="GLK83918.1"/>
    </source>
</evidence>
<protein>
    <submittedName>
        <fullName evidence="2">Capsular polysaccharide biosynthesis protein</fullName>
    </submittedName>
</protein>
<dbReference type="EMBL" id="BSFM01000011">
    <property type="protein sequence ID" value="GLK83918.1"/>
    <property type="molecule type" value="Genomic_DNA"/>
</dbReference>
<reference evidence="2" key="2">
    <citation type="submission" date="2023-01" db="EMBL/GenBank/DDBJ databases">
        <authorList>
            <person name="Sun Q."/>
            <person name="Evtushenko L."/>
        </authorList>
    </citation>
    <scope>NUCLEOTIDE SEQUENCE</scope>
    <source>
        <strain evidence="2">VKM B-2789</strain>
    </source>
</reference>
<dbReference type="GO" id="GO:0015774">
    <property type="term" value="P:polysaccharide transport"/>
    <property type="evidence" value="ECO:0007669"/>
    <property type="project" value="InterPro"/>
</dbReference>
<dbReference type="AlphaFoldDB" id="A0A9W6JYV7"/>
<reference evidence="2" key="1">
    <citation type="journal article" date="2014" name="Int. J. Syst. Evol. Microbiol.">
        <title>Complete genome sequence of Corynebacterium casei LMG S-19264T (=DSM 44701T), isolated from a smear-ripened cheese.</title>
        <authorList>
            <consortium name="US DOE Joint Genome Institute (JGI-PGF)"/>
            <person name="Walter F."/>
            <person name="Albersmeier A."/>
            <person name="Kalinowski J."/>
            <person name="Ruckert C."/>
        </authorList>
    </citation>
    <scope>NUCLEOTIDE SEQUENCE</scope>
    <source>
        <strain evidence="2">VKM B-2789</strain>
    </source>
</reference>